<dbReference type="STRING" id="1230458.C484_17976"/>
<dbReference type="AlphaFoldDB" id="L9ZLN9"/>
<protein>
    <recommendedName>
        <fullName evidence="3">MarR family transcriptional regulator</fullName>
    </recommendedName>
</protein>
<organism evidence="1 2">
    <name type="scientific">Natrialba taiwanensis DSM 12281</name>
    <dbReference type="NCBI Taxonomy" id="1230458"/>
    <lineage>
        <taxon>Archaea</taxon>
        <taxon>Methanobacteriati</taxon>
        <taxon>Methanobacteriota</taxon>
        <taxon>Stenosarchaea group</taxon>
        <taxon>Halobacteria</taxon>
        <taxon>Halobacteriales</taxon>
        <taxon>Natrialbaceae</taxon>
        <taxon>Natrialba</taxon>
    </lineage>
</organism>
<dbReference type="InterPro" id="IPR045490">
    <property type="entry name" value="DUF6432"/>
</dbReference>
<dbReference type="Proteomes" id="UP000011648">
    <property type="component" value="Unassembled WGS sequence"/>
</dbReference>
<name>L9ZLN9_9EURY</name>
<dbReference type="EMBL" id="AOIL01000055">
    <property type="protein sequence ID" value="ELY87274.1"/>
    <property type="molecule type" value="Genomic_DNA"/>
</dbReference>
<dbReference type="Pfam" id="PF20024">
    <property type="entry name" value="DUF6432"/>
    <property type="match status" value="1"/>
</dbReference>
<evidence type="ECO:0008006" key="3">
    <source>
        <dbReference type="Google" id="ProtNLM"/>
    </source>
</evidence>
<evidence type="ECO:0000313" key="1">
    <source>
        <dbReference type="EMBL" id="ELY87274.1"/>
    </source>
</evidence>
<reference evidence="1 2" key="1">
    <citation type="journal article" date="2014" name="PLoS Genet.">
        <title>Phylogenetically driven sequencing of extremely halophilic archaea reveals strategies for static and dynamic osmo-response.</title>
        <authorList>
            <person name="Becker E.A."/>
            <person name="Seitzer P.M."/>
            <person name="Tritt A."/>
            <person name="Larsen D."/>
            <person name="Krusor M."/>
            <person name="Yao A.I."/>
            <person name="Wu D."/>
            <person name="Madern D."/>
            <person name="Eisen J.A."/>
            <person name="Darling A.E."/>
            <person name="Facciotti M.T."/>
        </authorList>
    </citation>
    <scope>NUCLEOTIDE SEQUENCE [LARGE SCALE GENOMIC DNA]</scope>
    <source>
        <strain evidence="1 2">DSM 12281</strain>
    </source>
</reference>
<accession>L9ZLN9</accession>
<dbReference type="OrthoDB" id="306709at2157"/>
<keyword evidence="2" id="KW-1185">Reference proteome</keyword>
<evidence type="ECO:0000313" key="2">
    <source>
        <dbReference type="Proteomes" id="UP000011648"/>
    </source>
</evidence>
<proteinExistence type="predicted"/>
<gene>
    <name evidence="1" type="ORF">C484_17976</name>
</gene>
<dbReference type="PATRIC" id="fig|1230458.4.peg.3640"/>
<comment type="caution">
    <text evidence="1">The sequence shown here is derived from an EMBL/GenBank/DDBJ whole genome shotgun (WGS) entry which is preliminary data.</text>
</comment>
<dbReference type="RefSeq" id="WP_006827220.1">
    <property type="nucleotide sequence ID" value="NZ_AOIL01000055.1"/>
</dbReference>
<sequence>MRAKPEYRDRERTEVAVLDALVDRTDDGMSVLELRAAVEAEIDDLEDALATLKDDDLILVETSGSETLIKPDERVVPDEPTTEDDDRSIGDWLRDRFPF</sequence>